<dbReference type="EMBL" id="CP003108">
    <property type="protein sequence ID" value="AET66121.1"/>
    <property type="molecule type" value="Genomic_DNA"/>
</dbReference>
<reference evidence="7" key="1">
    <citation type="submission" date="2011-11" db="EMBL/GenBank/DDBJ databases">
        <title>Complete sequence of Desulfosporosinus orientis DSM 765.</title>
        <authorList>
            <person name="Lucas S."/>
            <person name="Han J."/>
            <person name="Lapidus A."/>
            <person name="Cheng J.-F."/>
            <person name="Goodwin L."/>
            <person name="Pitluck S."/>
            <person name="Peters L."/>
            <person name="Ovchinnikova G."/>
            <person name="Teshima H."/>
            <person name="Detter J.C."/>
            <person name="Han C."/>
            <person name="Tapia R."/>
            <person name="Land M."/>
            <person name="Hauser L."/>
            <person name="Kyrpides N."/>
            <person name="Ivanova N."/>
            <person name="Pagani I."/>
            <person name="Pester M."/>
            <person name="Spring S."/>
            <person name="Ollivier B."/>
            <person name="Rattei T."/>
            <person name="Klenk H.-P."/>
            <person name="Wagner M."/>
            <person name="Loy A."/>
            <person name="Woyke T."/>
        </authorList>
    </citation>
    <scope>NUCLEOTIDE SEQUENCE [LARGE SCALE GENOMIC DNA]</scope>
    <source>
        <strain evidence="7">ATCC 19365 / DSM 765 / NCIMB 8382 / VKM B-1628</strain>
    </source>
</reference>
<dbReference type="PANTHER" id="PTHR32089:SF112">
    <property type="entry name" value="LYSOZYME-LIKE PROTEIN-RELATED"/>
    <property type="match status" value="1"/>
</dbReference>
<dbReference type="HOGENOM" id="CLU_418412_0_0_9"/>
<dbReference type="eggNOG" id="COG2113">
    <property type="taxonomic scope" value="Bacteria"/>
</dbReference>
<dbReference type="PANTHER" id="PTHR32089">
    <property type="entry name" value="METHYL-ACCEPTING CHEMOTAXIS PROTEIN MCPB"/>
    <property type="match status" value="1"/>
</dbReference>
<dbReference type="PATRIC" id="fig|768706.3.peg.380"/>
<keyword evidence="7" id="KW-1185">Reference proteome</keyword>
<dbReference type="GO" id="GO:0022857">
    <property type="term" value="F:transmembrane transporter activity"/>
    <property type="evidence" value="ECO:0007669"/>
    <property type="project" value="InterPro"/>
</dbReference>
<feature type="domain" description="Methyl-accepting transducer" evidence="5">
    <location>
        <begin position="120"/>
        <end position="377"/>
    </location>
</feature>
<dbReference type="Pfam" id="PF00015">
    <property type="entry name" value="MCPsignal"/>
    <property type="match status" value="1"/>
</dbReference>
<dbReference type="SMART" id="SM00283">
    <property type="entry name" value="MA"/>
    <property type="match status" value="1"/>
</dbReference>
<evidence type="ECO:0000259" key="5">
    <source>
        <dbReference type="PROSITE" id="PS50111"/>
    </source>
</evidence>
<evidence type="ECO:0000256" key="3">
    <source>
        <dbReference type="SAM" id="Coils"/>
    </source>
</evidence>
<proteinExistence type="predicted"/>
<keyword evidence="3" id="KW-0175">Coiled coil</keyword>
<keyword evidence="1 2" id="KW-0807">Transducer</keyword>
<dbReference type="OrthoDB" id="9787902at2"/>
<evidence type="ECO:0000256" key="2">
    <source>
        <dbReference type="PROSITE-ProRule" id="PRU00284"/>
    </source>
</evidence>
<evidence type="ECO:0000256" key="1">
    <source>
        <dbReference type="ARBA" id="ARBA00023224"/>
    </source>
</evidence>
<dbReference type="InterPro" id="IPR004089">
    <property type="entry name" value="MCPsignal_dom"/>
</dbReference>
<dbReference type="KEGG" id="dor:Desor_0417"/>
<protein>
    <submittedName>
        <fullName evidence="6">ABC-type proline/glycine betaine transport system, periplasmic component</fullName>
    </submittedName>
</protein>
<dbReference type="Proteomes" id="UP000006346">
    <property type="component" value="Chromosome"/>
</dbReference>
<dbReference type="SUPFAM" id="SSF53850">
    <property type="entry name" value="Periplasmic binding protein-like II"/>
    <property type="match status" value="1"/>
</dbReference>
<accession>G7W7Q6</accession>
<dbReference type="PROSITE" id="PS50111">
    <property type="entry name" value="CHEMOTAXIS_TRANSDUC_2"/>
    <property type="match status" value="1"/>
</dbReference>
<dbReference type="RefSeq" id="WP_014182947.1">
    <property type="nucleotide sequence ID" value="NC_016584.1"/>
</dbReference>
<dbReference type="InterPro" id="IPR007210">
    <property type="entry name" value="ABC_Gly_betaine_transp_sub-bd"/>
</dbReference>
<organism evidence="6 7">
    <name type="scientific">Desulfosporosinus orientis (strain ATCC 19365 / DSM 765 / NCIMB 8382 / VKM B-1628 / Singapore I)</name>
    <name type="common">Desulfotomaculum orientis</name>
    <dbReference type="NCBI Taxonomy" id="768706"/>
    <lineage>
        <taxon>Bacteria</taxon>
        <taxon>Bacillati</taxon>
        <taxon>Bacillota</taxon>
        <taxon>Clostridia</taxon>
        <taxon>Eubacteriales</taxon>
        <taxon>Desulfitobacteriaceae</taxon>
        <taxon>Desulfosporosinus</taxon>
    </lineage>
</organism>
<evidence type="ECO:0000313" key="6">
    <source>
        <dbReference type="EMBL" id="AET66121.1"/>
    </source>
</evidence>
<keyword evidence="4" id="KW-0472">Membrane</keyword>
<dbReference type="Gene3D" id="3.40.190.10">
    <property type="entry name" value="Periplasmic binding protein-like II"/>
    <property type="match status" value="1"/>
</dbReference>
<dbReference type="SUPFAM" id="SSF58104">
    <property type="entry name" value="Methyl-accepting chemotaxis protein (MCP) signaling domain"/>
    <property type="match status" value="1"/>
</dbReference>
<keyword evidence="4" id="KW-1133">Transmembrane helix</keyword>
<feature type="transmembrane region" description="Helical" evidence="4">
    <location>
        <begin position="34"/>
        <end position="53"/>
    </location>
</feature>
<dbReference type="Pfam" id="PF04069">
    <property type="entry name" value="OpuAC"/>
    <property type="match status" value="1"/>
</dbReference>
<dbReference type="Gene3D" id="1.10.287.950">
    <property type="entry name" value="Methyl-accepting chemotaxis protein"/>
    <property type="match status" value="1"/>
</dbReference>
<feature type="coiled-coil region" evidence="3">
    <location>
        <begin position="380"/>
        <end position="407"/>
    </location>
</feature>
<reference evidence="6 7" key="2">
    <citation type="journal article" date="2012" name="J. Bacteriol.">
        <title>Complete genome sequences of Desulfosporosinus orientis DSM765T, Desulfosporosinus youngiae DSM17734T, Desulfosporosinus meridiei DSM13257T, and Desulfosporosinus acidiphilus DSM22704T.</title>
        <authorList>
            <person name="Pester M."/>
            <person name="Brambilla E."/>
            <person name="Alazard D."/>
            <person name="Rattei T."/>
            <person name="Weinmaier T."/>
            <person name="Han J."/>
            <person name="Lucas S."/>
            <person name="Lapidus A."/>
            <person name="Cheng J.F."/>
            <person name="Goodwin L."/>
            <person name="Pitluck S."/>
            <person name="Peters L."/>
            <person name="Ovchinnikova G."/>
            <person name="Teshima H."/>
            <person name="Detter J.C."/>
            <person name="Han C.S."/>
            <person name="Tapia R."/>
            <person name="Land M.L."/>
            <person name="Hauser L."/>
            <person name="Kyrpides N.C."/>
            <person name="Ivanova N.N."/>
            <person name="Pagani I."/>
            <person name="Huntmann M."/>
            <person name="Wei C.L."/>
            <person name="Davenport K.W."/>
            <person name="Daligault H."/>
            <person name="Chain P.S."/>
            <person name="Chen A."/>
            <person name="Mavromatis K."/>
            <person name="Markowitz V."/>
            <person name="Szeto E."/>
            <person name="Mikhailova N."/>
            <person name="Pati A."/>
            <person name="Wagner M."/>
            <person name="Woyke T."/>
            <person name="Ollivier B."/>
            <person name="Klenk H.P."/>
            <person name="Spring S."/>
            <person name="Loy A."/>
        </authorList>
    </citation>
    <scope>NUCLEOTIDE SEQUENCE [LARGE SCALE GENOMIC DNA]</scope>
    <source>
        <strain evidence="7">ATCC 19365 / DSM 765 / NCIMB 8382 / VKM B-1628</strain>
    </source>
</reference>
<gene>
    <name evidence="6" type="ordered locus">Desor_0417</name>
</gene>
<evidence type="ECO:0000256" key="4">
    <source>
        <dbReference type="SAM" id="Phobius"/>
    </source>
</evidence>
<dbReference type="GO" id="GO:0043190">
    <property type="term" value="C:ATP-binding cassette (ABC) transporter complex"/>
    <property type="evidence" value="ECO:0007669"/>
    <property type="project" value="InterPro"/>
</dbReference>
<dbReference type="Gene3D" id="3.40.190.100">
    <property type="entry name" value="Glycine betaine-binding periplasmic protein, domain 2"/>
    <property type="match status" value="1"/>
</dbReference>
<dbReference type="STRING" id="768706.Desor_0417"/>
<keyword evidence="4" id="KW-0812">Transmembrane</keyword>
<sequence length="655" mass="72862">MPTTRIIMLSLVCITLNVISFGLIRAYSEYSVQVFLGSQCLIILMIFLAGMLFKSDKASLEAEILDNLINGNLTNDKKPMNASEMERKLLNYQSNIRKVIAEVYGVARIAGSTGIYLSRDLSNIAQAADNITSSINYVASGNSEVANSVVKASENMTKIYEFTLGIKKQIEQIEESSKTTIHMVDEGSNALEIQNKSLSETIESFQKVKSVISDLKNRASEINSIVDSISNISKQINLLALNAAIEAARAGEAGRGFTVVASEVKKLAAESDSAATQVRKLIEKVNAGVDRSVEVIHLNSDSINEQEANLKNTEKSFVNINHAMNIVVSEIDEIFNKVRELTDFAENVNSDIGSISAVCQETAASSEEISAAIQENANSMGNLTERFNELTKKIEDISDELENYQYIKIAYNEYLESNFQLEVLKELIKRKLGFAAEGILVNNQEIFRMVAEGKADFSVSAMLPSCQALEMEYQGQLENLGLNLEGCMLGLVVPSYVKINSIAELSGKGSKFKNKIYSLQRRTNLGRMAGEVLESYELTGFTIEYNEEKAMLEALHRAIKSKEWIVITGWQPHSMFGIYDLKYLQDPRKVFGEEDHCATLVRHGLKQENRELYEIVKDFKLNMPVVNHALREITVNGISLEEAAVRYLDANTPYL</sequence>
<feature type="transmembrane region" description="Helical" evidence="4">
    <location>
        <begin position="6"/>
        <end position="27"/>
    </location>
</feature>
<dbReference type="eggNOG" id="COG0840">
    <property type="taxonomic scope" value="Bacteria"/>
</dbReference>
<name>G7W7Q6_DESOD</name>
<dbReference type="GO" id="GO:0007165">
    <property type="term" value="P:signal transduction"/>
    <property type="evidence" value="ECO:0007669"/>
    <property type="project" value="UniProtKB-KW"/>
</dbReference>
<dbReference type="AlphaFoldDB" id="G7W7Q6"/>
<evidence type="ECO:0000313" key="7">
    <source>
        <dbReference type="Proteomes" id="UP000006346"/>
    </source>
</evidence>